<dbReference type="Pfam" id="PF17101">
    <property type="entry name" value="Stealth_CR1"/>
    <property type="match status" value="1"/>
</dbReference>
<dbReference type="GO" id="GO:0046835">
    <property type="term" value="P:carbohydrate phosphorylation"/>
    <property type="evidence" value="ECO:0007669"/>
    <property type="project" value="TreeGrafter"/>
</dbReference>
<keyword evidence="8" id="KW-1185">Reference proteome</keyword>
<dbReference type="GO" id="GO:0003976">
    <property type="term" value="F:UDP-N-acetylglucosamine-lysosomal-enzyme N-acetylglucosaminephosphotransferase activity"/>
    <property type="evidence" value="ECO:0007669"/>
    <property type="project" value="TreeGrafter"/>
</dbReference>
<dbReference type="PANTHER" id="PTHR24045:SF0">
    <property type="entry name" value="N-ACETYLGLUCOSAMINE-1-PHOSPHOTRANSFERASE SUBUNITS ALPHA_BETA"/>
    <property type="match status" value="1"/>
</dbReference>
<dbReference type="AlphaFoldDB" id="A0A9P6N1U7"/>
<keyword evidence="7" id="KW-0328">Glycosyltransferase</keyword>
<dbReference type="GO" id="GO:0005794">
    <property type="term" value="C:Golgi apparatus"/>
    <property type="evidence" value="ECO:0007669"/>
    <property type="project" value="TreeGrafter"/>
</dbReference>
<dbReference type="Pfam" id="PF11380">
    <property type="entry name" value="Stealth_CR2"/>
    <property type="match status" value="1"/>
</dbReference>
<evidence type="ECO:0000313" key="7">
    <source>
        <dbReference type="EMBL" id="KAG0022083.1"/>
    </source>
</evidence>
<evidence type="ECO:0000259" key="6">
    <source>
        <dbReference type="Pfam" id="PF17103"/>
    </source>
</evidence>
<dbReference type="GO" id="GO:0016757">
    <property type="term" value="F:glycosyltransferase activity"/>
    <property type="evidence" value="ECO:0007669"/>
    <property type="project" value="UniProtKB-KW"/>
</dbReference>
<evidence type="ECO:0000259" key="5">
    <source>
        <dbReference type="Pfam" id="PF17102"/>
    </source>
</evidence>
<gene>
    <name evidence="7" type="primary">XPT1_1</name>
    <name evidence="7" type="ORF">BGZ80_001123</name>
</gene>
<evidence type="ECO:0000259" key="4">
    <source>
        <dbReference type="Pfam" id="PF17101"/>
    </source>
</evidence>
<dbReference type="InterPro" id="IPR031356">
    <property type="entry name" value="Stealth_CR4"/>
</dbReference>
<accession>A0A9P6N1U7</accession>
<dbReference type="PANTHER" id="PTHR24045">
    <property type="match status" value="1"/>
</dbReference>
<comment type="caution">
    <text evidence="7">The sequence shown here is derived from an EMBL/GenBank/DDBJ whole genome shotgun (WGS) entry which is preliminary data.</text>
</comment>
<feature type="domain" description="Stealth protein CR4 conserved region 4" evidence="6">
    <location>
        <begin position="561"/>
        <end position="601"/>
    </location>
</feature>
<dbReference type="Proteomes" id="UP000703661">
    <property type="component" value="Unassembled WGS sequence"/>
</dbReference>
<reference evidence="7" key="1">
    <citation type="journal article" date="2020" name="Fungal Divers.">
        <title>Resolving the Mortierellaceae phylogeny through synthesis of multi-gene phylogenetics and phylogenomics.</title>
        <authorList>
            <person name="Vandepol N."/>
            <person name="Liber J."/>
            <person name="Desiro A."/>
            <person name="Na H."/>
            <person name="Kennedy M."/>
            <person name="Barry K."/>
            <person name="Grigoriev I.V."/>
            <person name="Miller A.N."/>
            <person name="O'Donnell K."/>
            <person name="Stajich J.E."/>
            <person name="Bonito G."/>
        </authorList>
    </citation>
    <scope>NUCLEOTIDE SEQUENCE</scope>
    <source>
        <strain evidence="7">NRRL 2769</strain>
    </source>
</reference>
<evidence type="ECO:0000313" key="8">
    <source>
        <dbReference type="Proteomes" id="UP000703661"/>
    </source>
</evidence>
<dbReference type="InterPro" id="IPR031358">
    <property type="entry name" value="Stealth_CR1"/>
</dbReference>
<proteinExistence type="inferred from homology"/>
<evidence type="ECO:0000256" key="2">
    <source>
        <dbReference type="ARBA" id="ARBA00022679"/>
    </source>
</evidence>
<dbReference type="InterPro" id="IPR031357">
    <property type="entry name" value="Stealth_CR3"/>
</dbReference>
<dbReference type="Pfam" id="PF17102">
    <property type="entry name" value="Stealth_CR3"/>
    <property type="match status" value="1"/>
</dbReference>
<evidence type="ECO:0000259" key="3">
    <source>
        <dbReference type="Pfam" id="PF11380"/>
    </source>
</evidence>
<dbReference type="EMBL" id="JAAAID010000125">
    <property type="protein sequence ID" value="KAG0022083.1"/>
    <property type="molecule type" value="Genomic_DNA"/>
</dbReference>
<evidence type="ECO:0000256" key="1">
    <source>
        <dbReference type="ARBA" id="ARBA00007583"/>
    </source>
</evidence>
<feature type="domain" description="Stealth protein CR1 conserved region 1" evidence="4">
    <location>
        <begin position="63"/>
        <end position="79"/>
    </location>
</feature>
<organism evidence="7 8">
    <name type="scientific">Entomortierella chlamydospora</name>
    <dbReference type="NCBI Taxonomy" id="101097"/>
    <lineage>
        <taxon>Eukaryota</taxon>
        <taxon>Fungi</taxon>
        <taxon>Fungi incertae sedis</taxon>
        <taxon>Mucoromycota</taxon>
        <taxon>Mortierellomycotina</taxon>
        <taxon>Mortierellomycetes</taxon>
        <taxon>Mortierellales</taxon>
        <taxon>Mortierellaceae</taxon>
        <taxon>Entomortierella</taxon>
    </lineage>
</organism>
<comment type="similarity">
    <text evidence="1">Belongs to the stealth family.</text>
</comment>
<dbReference type="InterPro" id="IPR021520">
    <property type="entry name" value="Stealth_CR2"/>
</dbReference>
<keyword evidence="2" id="KW-0808">Transferase</keyword>
<feature type="domain" description="Stealth protein CR2 conserved region 2" evidence="3">
    <location>
        <begin position="121"/>
        <end position="232"/>
    </location>
</feature>
<feature type="domain" description="Stealth protein CR3 conserved region 3" evidence="5">
    <location>
        <begin position="287"/>
        <end position="338"/>
    </location>
</feature>
<dbReference type="InterPro" id="IPR047141">
    <property type="entry name" value="Stealth"/>
</dbReference>
<name>A0A9P6N1U7_9FUNG</name>
<dbReference type="Pfam" id="PF17103">
    <property type="entry name" value="Stealth_CR4"/>
    <property type="match status" value="1"/>
</dbReference>
<protein>
    <submittedName>
        <fullName evidence="7">Xanthine phosphoribosyltransferase 1</fullName>
    </submittedName>
</protein>
<sequence>MNFSFLFTVTPVEEAELPIREISQIVRSTRHLFTSPPAWTDEWLHSQKIDPNLNATEGEDLTIDIVYTWVNGSDPKLQEIKEVYQDASPFFQAYRSTRGGYRAGGFPHRVTSQSGDQTANRFRDMNELKYSVRSVSQYAYRMLGKIHILTSRVDTETNESQVPSWLDLEKSKDIVELVPHDKIFEDPSFLPSFNSLSIESQIHNIPNLTDAFVYLNDDVFLGTTMLPADVWTPLYGFVFHMEPSLLVPPTILDLPKGTLNIGEWNSLQYSNHLLSGQFGPRYRSYIAHVPHVLSVPLLKEIEAIWPEAFSQTSSHRFRGEGQARDIQVSFFMAHYVIERQRETQLSSYWFHRLDSNQDGVLDWSEREQLIQKIEQWNNNPYPSGFKSYIDNNNNHLRQLGFPPSGSSTYKLSGLDGFPLMIQNSNTSATVQGIPLKPYAVSEEFRTCKLDIDFCFSSAFRDKTVEKLDVTSTGDIYQRMAFSEFHCGDCLLHILRRSSTEPGLGSEILPLDKKSDAYKTITNDLAKYNYVIALSPYSFVQLQDTYGSQRSLAQILSKKDTEAFFCINDNIIENPRTVNTVQQLFSRFLNERFPIPSPWEKK</sequence>